<comment type="function">
    <text evidence="2">Exopeptidase that catalyzes the hydrolytic cleavage of multi-L-arginyl-poly-L-aspartic acid (cyanophycin; a water-insoluble reserve polymer) into aspartate-arginine dipeptides.</text>
</comment>
<dbReference type="PANTHER" id="PTHR36175">
    <property type="entry name" value="CYANOPHYCINASE"/>
    <property type="match status" value="1"/>
</dbReference>
<dbReference type="Proteomes" id="UP000028713">
    <property type="component" value="Unassembled WGS sequence"/>
</dbReference>
<dbReference type="AlphaFoldDB" id="A0A085Z416"/>
<dbReference type="GO" id="GO:0008236">
    <property type="term" value="F:serine-type peptidase activity"/>
    <property type="evidence" value="ECO:0007669"/>
    <property type="project" value="UniProtKB-KW"/>
</dbReference>
<dbReference type="RefSeq" id="WP_034672408.1">
    <property type="nucleotide sequence ID" value="NZ_FPAP01000001.1"/>
</dbReference>
<dbReference type="GO" id="GO:0008241">
    <property type="term" value="F:peptidyl-dipeptidase activity"/>
    <property type="evidence" value="ECO:0007669"/>
    <property type="project" value="UniProtKB-EC"/>
</dbReference>
<keyword evidence="8" id="KW-0720">Serine protease</keyword>
<keyword evidence="10" id="KW-1185">Reference proteome</keyword>
<dbReference type="EMBL" id="JPRP01000001">
    <property type="protein sequence ID" value="KFE99179.1"/>
    <property type="molecule type" value="Genomic_DNA"/>
</dbReference>
<name>A0A085Z416_9FLAO</name>
<evidence type="ECO:0000313" key="10">
    <source>
        <dbReference type="Proteomes" id="UP000028713"/>
    </source>
</evidence>
<dbReference type="GO" id="GO:0006508">
    <property type="term" value="P:proteolysis"/>
    <property type="evidence" value="ECO:0007669"/>
    <property type="project" value="UniProtKB-KW"/>
</dbReference>
<proteinExistence type="inferred from homology"/>
<evidence type="ECO:0000313" key="9">
    <source>
        <dbReference type="EMBL" id="KFE99179.1"/>
    </source>
</evidence>
<evidence type="ECO:0000256" key="2">
    <source>
        <dbReference type="ARBA" id="ARBA00002039"/>
    </source>
</evidence>
<dbReference type="Pfam" id="PF03575">
    <property type="entry name" value="Peptidase_S51"/>
    <property type="match status" value="1"/>
</dbReference>
<dbReference type="EC" id="3.4.15.6" evidence="4"/>
<dbReference type="Gene3D" id="3.40.50.880">
    <property type="match status" value="1"/>
</dbReference>
<reference evidence="9 10" key="1">
    <citation type="submission" date="2014-07" db="EMBL/GenBank/DDBJ databases">
        <title>Genome of Chryseobacterium formosense LMG 24722.</title>
        <authorList>
            <person name="Pipes S.E."/>
            <person name="Stropko S.J."/>
            <person name="Newman J.D."/>
        </authorList>
    </citation>
    <scope>NUCLEOTIDE SEQUENCE [LARGE SCALE GENOMIC DNA]</scope>
    <source>
        <strain evidence="9 10">LMG 24722</strain>
    </source>
</reference>
<evidence type="ECO:0000256" key="4">
    <source>
        <dbReference type="ARBA" id="ARBA00013115"/>
    </source>
</evidence>
<evidence type="ECO:0000256" key="3">
    <source>
        <dbReference type="ARBA" id="ARBA00006534"/>
    </source>
</evidence>
<evidence type="ECO:0000256" key="7">
    <source>
        <dbReference type="ARBA" id="ARBA00022801"/>
    </source>
</evidence>
<dbReference type="PANTHER" id="PTHR36175:SF1">
    <property type="entry name" value="CYANOPHYCINASE"/>
    <property type="match status" value="1"/>
</dbReference>
<comment type="caution">
    <text evidence="9">The sequence shown here is derived from an EMBL/GenBank/DDBJ whole genome shotgun (WGS) entry which is preliminary data.</text>
</comment>
<dbReference type="InterPro" id="IPR011811">
    <property type="entry name" value="Peptidase_S51_cyanophycinase"/>
</dbReference>
<dbReference type="NCBIfam" id="TIGR02069">
    <property type="entry name" value="cyanophycinase"/>
    <property type="match status" value="1"/>
</dbReference>
<dbReference type="InterPro" id="IPR029062">
    <property type="entry name" value="Class_I_gatase-like"/>
</dbReference>
<dbReference type="InterPro" id="IPR005320">
    <property type="entry name" value="Peptidase_S51"/>
</dbReference>
<protein>
    <recommendedName>
        <fullName evidence="5">Cyanophycinase</fullName>
        <ecNumber evidence="4">3.4.15.6</ecNumber>
    </recommendedName>
</protein>
<evidence type="ECO:0000256" key="8">
    <source>
        <dbReference type="ARBA" id="ARBA00022825"/>
    </source>
</evidence>
<comment type="similarity">
    <text evidence="3">Belongs to the peptidase S51 family.</text>
</comment>
<evidence type="ECO:0000256" key="5">
    <source>
        <dbReference type="ARBA" id="ARBA00015719"/>
    </source>
</evidence>
<evidence type="ECO:0000256" key="6">
    <source>
        <dbReference type="ARBA" id="ARBA00022670"/>
    </source>
</evidence>
<keyword evidence="6" id="KW-0645">Protease</keyword>
<sequence>MNIKGKLLIIGGKEDRSDNHIEMKECNSKFSPYEILRLLAASNNDRIEIITTASSEPEDLKKTYTETFSKLGFNNFGFMHVCDGSENTEYIERVRQAKTVFFTGGDQNRICETLVKSPIVQLLKDKYNNEEGFMVAGTSAGAMCMPEVIISEAENGEAILDNDIDLGNGLGLLNYALVDTHFVHRGRFGRLSHAVLLNRDLYGLGLGEDTALLIEKGHLATCKGSGMVVVISAKEVTQTNVSKASEGSPVYAENLKVHLLTDNCRFNFEEGKMDTVSQSNDTKSI</sequence>
<dbReference type="SUPFAM" id="SSF52317">
    <property type="entry name" value="Class I glutamine amidotransferase-like"/>
    <property type="match status" value="1"/>
</dbReference>
<comment type="catalytic activity">
    <reaction evidence="1">
        <text>[L-4-(L-arginin-2-N-yl)aspartate](n) + H2O = [L-4-(L-arginin-2-N-yl)aspartate](n-1) + L-4-(L-arginin-2-N-yl)aspartate</text>
        <dbReference type="Rhea" id="RHEA:12845"/>
        <dbReference type="Rhea" id="RHEA-COMP:13728"/>
        <dbReference type="Rhea" id="RHEA-COMP:13734"/>
        <dbReference type="ChEBI" id="CHEBI:15377"/>
        <dbReference type="ChEBI" id="CHEBI:137986"/>
        <dbReference type="ChEBI" id="CHEBI:137991"/>
        <dbReference type="EC" id="3.4.15.6"/>
    </reaction>
</comment>
<dbReference type="eggNOG" id="COG4242">
    <property type="taxonomic scope" value="Bacteria"/>
</dbReference>
<dbReference type="OrthoDB" id="9799980at2"/>
<accession>A0A085Z416</accession>
<dbReference type="STRING" id="236814.IX39_00375"/>
<organism evidence="9 10">
    <name type="scientific">Chryseobacterium formosense</name>
    <dbReference type="NCBI Taxonomy" id="236814"/>
    <lineage>
        <taxon>Bacteria</taxon>
        <taxon>Pseudomonadati</taxon>
        <taxon>Bacteroidota</taxon>
        <taxon>Flavobacteriia</taxon>
        <taxon>Flavobacteriales</taxon>
        <taxon>Weeksellaceae</taxon>
        <taxon>Chryseobacterium group</taxon>
        <taxon>Chryseobacterium</taxon>
    </lineage>
</organism>
<keyword evidence="7" id="KW-0378">Hydrolase</keyword>
<evidence type="ECO:0000256" key="1">
    <source>
        <dbReference type="ARBA" id="ARBA00001092"/>
    </source>
</evidence>
<dbReference type="CDD" id="cd03145">
    <property type="entry name" value="GAT1_cyanophycinase"/>
    <property type="match status" value="1"/>
</dbReference>
<gene>
    <name evidence="9" type="ORF">IX39_00375</name>
</gene>